<proteinExistence type="inferred from homology"/>
<dbReference type="InterPro" id="IPR027417">
    <property type="entry name" value="P-loop_NTPase"/>
</dbReference>
<evidence type="ECO:0000256" key="1">
    <source>
        <dbReference type="ARBA" id="ARBA00004417"/>
    </source>
</evidence>
<reference evidence="8" key="1">
    <citation type="submission" date="2019-01" db="EMBL/GenBank/DDBJ databases">
        <title>Gri0909 isolated from a small marine red alga.</title>
        <authorList>
            <person name="Kim J."/>
            <person name="Jeong S.E."/>
            <person name="Jeon C.O."/>
        </authorList>
    </citation>
    <scope>NUCLEOTIDE SEQUENCE [LARGE SCALE GENOMIC DNA]</scope>
    <source>
        <strain evidence="8">Gri0909</strain>
    </source>
</reference>
<dbReference type="Pfam" id="PF00005">
    <property type="entry name" value="ABC_tran"/>
    <property type="match status" value="1"/>
</dbReference>
<evidence type="ECO:0000256" key="4">
    <source>
        <dbReference type="ARBA" id="ARBA00022741"/>
    </source>
</evidence>
<protein>
    <submittedName>
        <fullName evidence="7">ATP-binding cassette domain-containing protein</fullName>
    </submittedName>
</protein>
<dbReference type="PANTHER" id="PTHR43776">
    <property type="entry name" value="TRANSPORT ATP-BINDING PROTEIN"/>
    <property type="match status" value="1"/>
</dbReference>
<comment type="subcellular location">
    <subcellularLocation>
        <location evidence="1">Cell inner membrane</location>
        <topology evidence="1">Peripheral membrane protein</topology>
    </subcellularLocation>
</comment>
<dbReference type="GO" id="GO:0015833">
    <property type="term" value="P:peptide transport"/>
    <property type="evidence" value="ECO:0007669"/>
    <property type="project" value="InterPro"/>
</dbReference>
<dbReference type="GO" id="GO:0016887">
    <property type="term" value="F:ATP hydrolysis activity"/>
    <property type="evidence" value="ECO:0007669"/>
    <property type="project" value="InterPro"/>
</dbReference>
<dbReference type="Proteomes" id="UP000287447">
    <property type="component" value="Unassembled WGS sequence"/>
</dbReference>
<keyword evidence="3" id="KW-0813">Transport</keyword>
<accession>A0A3S2WB69</accession>
<dbReference type="InterPro" id="IPR003439">
    <property type="entry name" value="ABC_transporter-like_ATP-bd"/>
</dbReference>
<dbReference type="OrthoDB" id="37801at2"/>
<evidence type="ECO:0000256" key="2">
    <source>
        <dbReference type="ARBA" id="ARBA00005417"/>
    </source>
</evidence>
<feature type="domain" description="ABC transporter" evidence="6">
    <location>
        <begin position="32"/>
        <end position="270"/>
    </location>
</feature>
<name>A0A3S2WB69_9PROT</name>
<comment type="similarity">
    <text evidence="2">Belongs to the ABC transporter superfamily.</text>
</comment>
<dbReference type="GO" id="GO:0055085">
    <property type="term" value="P:transmembrane transport"/>
    <property type="evidence" value="ECO:0007669"/>
    <property type="project" value="UniProtKB-ARBA"/>
</dbReference>
<dbReference type="InterPro" id="IPR017871">
    <property type="entry name" value="ABC_transporter-like_CS"/>
</dbReference>
<keyword evidence="8" id="KW-1185">Reference proteome</keyword>
<dbReference type="FunFam" id="3.40.50.300:FF:000016">
    <property type="entry name" value="Oligopeptide ABC transporter ATP-binding component"/>
    <property type="match status" value="1"/>
</dbReference>
<evidence type="ECO:0000313" key="8">
    <source>
        <dbReference type="Proteomes" id="UP000287447"/>
    </source>
</evidence>
<gene>
    <name evidence="7" type="ORF">EOI86_03660</name>
</gene>
<dbReference type="InterPro" id="IPR003593">
    <property type="entry name" value="AAA+_ATPase"/>
</dbReference>
<dbReference type="GO" id="GO:0005886">
    <property type="term" value="C:plasma membrane"/>
    <property type="evidence" value="ECO:0007669"/>
    <property type="project" value="UniProtKB-SubCell"/>
</dbReference>
<comment type="caution">
    <text evidence="7">The sequence shown here is derived from an EMBL/GenBank/DDBJ whole genome shotgun (WGS) entry which is preliminary data.</text>
</comment>
<dbReference type="Pfam" id="PF08352">
    <property type="entry name" value="oligo_HPY"/>
    <property type="match status" value="1"/>
</dbReference>
<dbReference type="AlphaFoldDB" id="A0A3S2WB69"/>
<keyword evidence="5 7" id="KW-0067">ATP-binding</keyword>
<keyword evidence="4" id="KW-0547">Nucleotide-binding</keyword>
<dbReference type="Gene3D" id="3.40.50.300">
    <property type="entry name" value="P-loop containing nucleotide triphosphate hydrolases"/>
    <property type="match status" value="1"/>
</dbReference>
<dbReference type="PANTHER" id="PTHR43776:SF7">
    <property type="entry name" value="D,D-DIPEPTIDE TRANSPORT ATP-BINDING PROTEIN DDPF-RELATED"/>
    <property type="match status" value="1"/>
</dbReference>
<dbReference type="NCBIfam" id="TIGR01727">
    <property type="entry name" value="oligo_HPY"/>
    <property type="match status" value="1"/>
</dbReference>
<evidence type="ECO:0000256" key="3">
    <source>
        <dbReference type="ARBA" id="ARBA00022448"/>
    </source>
</evidence>
<evidence type="ECO:0000259" key="6">
    <source>
        <dbReference type="PROSITE" id="PS50893"/>
    </source>
</evidence>
<dbReference type="PROSITE" id="PS00211">
    <property type="entry name" value="ABC_TRANSPORTER_1"/>
    <property type="match status" value="1"/>
</dbReference>
<dbReference type="RefSeq" id="WP_127763766.1">
    <property type="nucleotide sequence ID" value="NZ_SADE01000001.1"/>
</dbReference>
<dbReference type="PROSITE" id="PS50893">
    <property type="entry name" value="ABC_TRANSPORTER_2"/>
    <property type="match status" value="1"/>
</dbReference>
<dbReference type="GO" id="GO:0005524">
    <property type="term" value="F:ATP binding"/>
    <property type="evidence" value="ECO:0007669"/>
    <property type="project" value="UniProtKB-KW"/>
</dbReference>
<organism evidence="7 8">
    <name type="scientific">Hwanghaeella grinnelliae</name>
    <dbReference type="NCBI Taxonomy" id="2500179"/>
    <lineage>
        <taxon>Bacteria</taxon>
        <taxon>Pseudomonadati</taxon>
        <taxon>Pseudomonadota</taxon>
        <taxon>Alphaproteobacteria</taxon>
        <taxon>Rhodospirillales</taxon>
        <taxon>Rhodospirillaceae</taxon>
        <taxon>Hwanghaeella</taxon>
    </lineage>
</organism>
<dbReference type="SMART" id="SM00382">
    <property type="entry name" value="AAA"/>
    <property type="match status" value="1"/>
</dbReference>
<dbReference type="InterPro" id="IPR050319">
    <property type="entry name" value="ABC_transp_ATP-bind"/>
</dbReference>
<dbReference type="SUPFAM" id="SSF52540">
    <property type="entry name" value="P-loop containing nucleoside triphosphate hydrolases"/>
    <property type="match status" value="1"/>
</dbReference>
<evidence type="ECO:0000256" key="5">
    <source>
        <dbReference type="ARBA" id="ARBA00022840"/>
    </source>
</evidence>
<sequence>MHTVPNGTGAEDRGRDAKTVLSVRGLHKDFPLRGGTFGRQVGVVQAVSDVSFDVAAGETLSLVGESGCGKSTLGRSVLRLIEPSAGQVTLDDRNVTEADAAELRALRRDMQLVFQDPMASLHPRMTVGQILAEGLLLADLPPQDLRARIAEMIGLVQLPADMIDRYPHELSGGQRQRVGIARALSLNPKLIVLDEPVSALDVSVQAGILNLLRMLQRQLGCAYLFISHDLSVVRNISDRVAVMYLGKIVELSPVEDLYSRPQHPYTQALISAIPRPDPRVERSRSRIKLTGDLPSPINPPSGCRFHTRCARASAKCKTISPDLAEISAAGHRVACHHPGQEL</sequence>
<dbReference type="InterPro" id="IPR013563">
    <property type="entry name" value="Oligopep_ABC_C"/>
</dbReference>
<evidence type="ECO:0000313" key="7">
    <source>
        <dbReference type="EMBL" id="RVU38394.1"/>
    </source>
</evidence>
<dbReference type="EMBL" id="SADE01000001">
    <property type="protein sequence ID" value="RVU38394.1"/>
    <property type="molecule type" value="Genomic_DNA"/>
</dbReference>
<dbReference type="CDD" id="cd03257">
    <property type="entry name" value="ABC_NikE_OppD_transporters"/>
    <property type="match status" value="1"/>
</dbReference>